<dbReference type="RefSeq" id="XP_004993938.1">
    <property type="nucleotide sequence ID" value="XM_004993881.1"/>
</dbReference>
<dbReference type="AlphaFoldDB" id="F2UA82"/>
<evidence type="ECO:0000313" key="1">
    <source>
        <dbReference type="EMBL" id="EGD73657.1"/>
    </source>
</evidence>
<name>F2UA82_SALR5</name>
<dbReference type="Proteomes" id="UP000007799">
    <property type="component" value="Unassembled WGS sequence"/>
</dbReference>
<dbReference type="InParanoid" id="F2UA82"/>
<protein>
    <submittedName>
        <fullName evidence="1">Uncharacterized protein</fullName>
    </submittedName>
</protein>
<dbReference type="GeneID" id="16074516"/>
<gene>
    <name evidence="1" type="ORF">PTSG_05369</name>
</gene>
<evidence type="ECO:0000313" key="2">
    <source>
        <dbReference type="Proteomes" id="UP000007799"/>
    </source>
</evidence>
<organism evidence="2">
    <name type="scientific">Salpingoeca rosetta (strain ATCC 50818 / BSB-021)</name>
    <dbReference type="NCBI Taxonomy" id="946362"/>
    <lineage>
        <taxon>Eukaryota</taxon>
        <taxon>Choanoflagellata</taxon>
        <taxon>Craspedida</taxon>
        <taxon>Salpingoecidae</taxon>
        <taxon>Salpingoeca</taxon>
    </lineage>
</organism>
<keyword evidence="2" id="KW-1185">Reference proteome</keyword>
<dbReference type="EMBL" id="GL832966">
    <property type="protein sequence ID" value="EGD73657.1"/>
    <property type="molecule type" value="Genomic_DNA"/>
</dbReference>
<dbReference type="KEGG" id="sre:PTSG_05369"/>
<proteinExistence type="predicted"/>
<reference evidence="1" key="1">
    <citation type="submission" date="2009-08" db="EMBL/GenBank/DDBJ databases">
        <title>Annotation of Salpingoeca rosetta.</title>
        <authorList>
            <consortium name="The Broad Institute Genome Sequencing Platform"/>
            <person name="Russ C."/>
            <person name="Cuomo C."/>
            <person name="Burger G."/>
            <person name="Gray M.W."/>
            <person name="Holland P.W.H."/>
            <person name="King N."/>
            <person name="Lang F.B.F."/>
            <person name="Roger A.J."/>
            <person name="Ruiz-Trillo I."/>
            <person name="Young S.K."/>
            <person name="Zeng Q."/>
            <person name="Gargeya S."/>
            <person name="Alvarado L."/>
            <person name="Berlin A."/>
            <person name="Chapman S.B."/>
            <person name="Chen Z."/>
            <person name="Freedman E."/>
            <person name="Gellesch M."/>
            <person name="Goldberg J."/>
            <person name="Griggs A."/>
            <person name="Gujja S."/>
            <person name="Heilman E."/>
            <person name="Heiman D."/>
            <person name="Howarth C."/>
            <person name="Mehta T."/>
            <person name="Neiman D."/>
            <person name="Pearson M."/>
            <person name="Roberts A."/>
            <person name="Saif S."/>
            <person name="Shea T."/>
            <person name="Shenoy N."/>
            <person name="Sisk P."/>
            <person name="Stolte C."/>
            <person name="Sykes S."/>
            <person name="White J."/>
            <person name="Yandava C."/>
            <person name="Haas B."/>
            <person name="Nusbaum C."/>
            <person name="Birren B."/>
        </authorList>
    </citation>
    <scope>NUCLEOTIDE SEQUENCE [LARGE SCALE GENOMIC DNA]</scope>
    <source>
        <strain evidence="1">ATCC 50818</strain>
    </source>
</reference>
<sequence length="93" mass="10603">MSLCRVARLVRLAAPARAMHAASAVRSVQGTGFSDKELAEETIYIRKHEAKIRQMKLKEKAEITKDREEILRLAKETKRPHVKELLEDLASHV</sequence>
<accession>F2UA82</accession>